<reference evidence="1 2" key="1">
    <citation type="submission" date="2014-04" db="EMBL/GenBank/DDBJ databases">
        <authorList>
            <consortium name="DOE Joint Genome Institute"/>
            <person name="Kuo A."/>
            <person name="Kohler A."/>
            <person name="Nagy L.G."/>
            <person name="Floudas D."/>
            <person name="Copeland A."/>
            <person name="Barry K.W."/>
            <person name="Cichocki N."/>
            <person name="Veneault-Fourrey C."/>
            <person name="LaButti K."/>
            <person name="Lindquist E.A."/>
            <person name="Lipzen A."/>
            <person name="Lundell T."/>
            <person name="Morin E."/>
            <person name="Murat C."/>
            <person name="Sun H."/>
            <person name="Tunlid A."/>
            <person name="Henrissat B."/>
            <person name="Grigoriev I.V."/>
            <person name="Hibbett D.S."/>
            <person name="Martin F."/>
            <person name="Nordberg H.P."/>
            <person name="Cantor M.N."/>
            <person name="Hua S.X."/>
        </authorList>
    </citation>
    <scope>NUCLEOTIDE SEQUENCE [LARGE SCALE GENOMIC DNA]</scope>
    <source>
        <strain evidence="1 2">Foug A</strain>
    </source>
</reference>
<accession>A0A0C3AAR3</accession>
<organism evidence="1 2">
    <name type="scientific">Scleroderma citrinum Foug A</name>
    <dbReference type="NCBI Taxonomy" id="1036808"/>
    <lineage>
        <taxon>Eukaryota</taxon>
        <taxon>Fungi</taxon>
        <taxon>Dikarya</taxon>
        <taxon>Basidiomycota</taxon>
        <taxon>Agaricomycotina</taxon>
        <taxon>Agaricomycetes</taxon>
        <taxon>Agaricomycetidae</taxon>
        <taxon>Boletales</taxon>
        <taxon>Sclerodermatineae</taxon>
        <taxon>Sclerodermataceae</taxon>
        <taxon>Scleroderma</taxon>
    </lineage>
</organism>
<reference evidence="2" key="2">
    <citation type="submission" date="2015-01" db="EMBL/GenBank/DDBJ databases">
        <title>Evolutionary Origins and Diversification of the Mycorrhizal Mutualists.</title>
        <authorList>
            <consortium name="DOE Joint Genome Institute"/>
            <consortium name="Mycorrhizal Genomics Consortium"/>
            <person name="Kohler A."/>
            <person name="Kuo A."/>
            <person name="Nagy L.G."/>
            <person name="Floudas D."/>
            <person name="Copeland A."/>
            <person name="Barry K.W."/>
            <person name="Cichocki N."/>
            <person name="Veneault-Fourrey C."/>
            <person name="LaButti K."/>
            <person name="Lindquist E.A."/>
            <person name="Lipzen A."/>
            <person name="Lundell T."/>
            <person name="Morin E."/>
            <person name="Murat C."/>
            <person name="Riley R."/>
            <person name="Ohm R."/>
            <person name="Sun H."/>
            <person name="Tunlid A."/>
            <person name="Henrissat B."/>
            <person name="Grigoriev I.V."/>
            <person name="Hibbett D.S."/>
            <person name="Martin F."/>
        </authorList>
    </citation>
    <scope>NUCLEOTIDE SEQUENCE [LARGE SCALE GENOMIC DNA]</scope>
    <source>
        <strain evidence="2">Foug A</strain>
    </source>
</reference>
<keyword evidence="2" id="KW-1185">Reference proteome</keyword>
<dbReference type="InParanoid" id="A0A0C3AAR3"/>
<evidence type="ECO:0000313" key="2">
    <source>
        <dbReference type="Proteomes" id="UP000053989"/>
    </source>
</evidence>
<dbReference type="HOGENOM" id="CLU_2943107_0_0_1"/>
<sequence>MNNGGSKKSATLKYAKEARHTCRQPEHMWLPCVLNGFLTRPAWPCMKRKYSCLKSAGFGV</sequence>
<dbReference type="EMBL" id="KN822004">
    <property type="protein sequence ID" value="KIM70868.1"/>
    <property type="molecule type" value="Genomic_DNA"/>
</dbReference>
<dbReference type="Proteomes" id="UP000053989">
    <property type="component" value="Unassembled WGS sequence"/>
</dbReference>
<proteinExistence type="predicted"/>
<dbReference type="AlphaFoldDB" id="A0A0C3AAR3"/>
<evidence type="ECO:0000313" key="1">
    <source>
        <dbReference type="EMBL" id="KIM70868.1"/>
    </source>
</evidence>
<name>A0A0C3AAR3_9AGAM</name>
<protein>
    <submittedName>
        <fullName evidence="1">Uncharacterized protein</fullName>
    </submittedName>
</protein>
<gene>
    <name evidence="1" type="ORF">SCLCIDRAFT_1207051</name>
</gene>